<keyword evidence="11" id="KW-1185">Reference proteome</keyword>
<dbReference type="Gene3D" id="3.30.300.210">
    <property type="entry name" value="Nutrient germinant receptor protein C, domain 3"/>
    <property type="match status" value="1"/>
</dbReference>
<gene>
    <name evidence="10" type="ORF">Q5741_16735</name>
</gene>
<organism evidence="10 11">
    <name type="scientific">Paenibacillus lacisoli</name>
    <dbReference type="NCBI Taxonomy" id="3064525"/>
    <lineage>
        <taxon>Bacteria</taxon>
        <taxon>Bacillati</taxon>
        <taxon>Bacillota</taxon>
        <taxon>Bacilli</taxon>
        <taxon>Bacillales</taxon>
        <taxon>Paenibacillaceae</taxon>
        <taxon>Paenibacillus</taxon>
    </lineage>
</organism>
<keyword evidence="3" id="KW-0309">Germination</keyword>
<dbReference type="InterPro" id="IPR046953">
    <property type="entry name" value="Spore_GerAC-like_C"/>
</dbReference>
<evidence type="ECO:0000256" key="1">
    <source>
        <dbReference type="ARBA" id="ARBA00004635"/>
    </source>
</evidence>
<dbReference type="Proteomes" id="UP001240171">
    <property type="component" value="Unassembled WGS sequence"/>
</dbReference>
<feature type="domain" description="Spore germination protein N-terminal" evidence="9">
    <location>
        <begin position="25"/>
        <end position="214"/>
    </location>
</feature>
<feature type="domain" description="Spore germination GerAC-like C-terminal" evidence="8">
    <location>
        <begin position="227"/>
        <end position="395"/>
    </location>
</feature>
<evidence type="ECO:0000313" key="10">
    <source>
        <dbReference type="EMBL" id="MDO7908061.1"/>
    </source>
</evidence>
<dbReference type="RefSeq" id="WP_305025280.1">
    <property type="nucleotide sequence ID" value="NZ_JAUQTB010000011.1"/>
</dbReference>
<evidence type="ECO:0000256" key="5">
    <source>
        <dbReference type="ARBA" id="ARBA00023136"/>
    </source>
</evidence>
<dbReference type="InterPro" id="IPR038501">
    <property type="entry name" value="Spore_GerAC_C_sf"/>
</dbReference>
<evidence type="ECO:0000313" key="11">
    <source>
        <dbReference type="Proteomes" id="UP001240171"/>
    </source>
</evidence>
<dbReference type="Pfam" id="PF05504">
    <property type="entry name" value="Spore_GerAC"/>
    <property type="match status" value="1"/>
</dbReference>
<dbReference type="PANTHER" id="PTHR35789:SF1">
    <property type="entry name" value="SPORE GERMINATION PROTEIN B3"/>
    <property type="match status" value="1"/>
</dbReference>
<evidence type="ECO:0000256" key="6">
    <source>
        <dbReference type="ARBA" id="ARBA00023139"/>
    </source>
</evidence>
<keyword evidence="5" id="KW-0472">Membrane</keyword>
<proteinExistence type="inferred from homology"/>
<dbReference type="EMBL" id="JAUQTB010000011">
    <property type="protein sequence ID" value="MDO7908061.1"/>
    <property type="molecule type" value="Genomic_DNA"/>
</dbReference>
<dbReference type="NCBIfam" id="TIGR02887">
    <property type="entry name" value="spore_ger_x_C"/>
    <property type="match status" value="1"/>
</dbReference>
<accession>A0ABT9CFK5</accession>
<protein>
    <submittedName>
        <fullName evidence="10">Ger(X)C family spore germination protein</fullName>
    </submittedName>
</protein>
<comment type="subcellular location">
    <subcellularLocation>
        <location evidence="1">Membrane</location>
        <topology evidence="1">Lipid-anchor</topology>
    </subcellularLocation>
</comment>
<dbReference type="InterPro" id="IPR008844">
    <property type="entry name" value="Spore_GerAC-like"/>
</dbReference>
<evidence type="ECO:0000259" key="8">
    <source>
        <dbReference type="Pfam" id="PF05504"/>
    </source>
</evidence>
<keyword evidence="7" id="KW-0449">Lipoprotein</keyword>
<dbReference type="InterPro" id="IPR057336">
    <property type="entry name" value="GerAC_N"/>
</dbReference>
<sequence>MLARRVILAWGAAAILLLQTGCWSSKEIENLSVYVGVGLDVAERNEFEQSIDAQGGHYPKKNLVTATVQIVPGSGGSTKKESGSSAPSGQTFLNEQLTGDSLFQIFRQFAVRRSRPLIGHHLKVIVVSDQLARKYGMDQLLDFILRDNDIRPSTLIVVSHGKANQTLSSKDPSEVPAFYLRGLMQNSYRTNKILKPMSLAKLDAKMQSNSSFMLQNVLTSDSEHKLSGAGVFNGKTKKLIGTLNQTDLEGISWITGTARAGPLKTYDPRTGQTIVYEIHSSESKIIPTIRNGEVSFHVKMKTGGQFMEDWSIADNKPTEKNMKHLQQWFEEEADKQINEVIQKLQKEIRADVVGFGDQVRIKYPRQWKKLKDNWDETFAEARITYDFKLNLEGYGSITE</sequence>
<dbReference type="PANTHER" id="PTHR35789">
    <property type="entry name" value="SPORE GERMINATION PROTEIN B3"/>
    <property type="match status" value="1"/>
</dbReference>
<name>A0ABT9CFK5_9BACL</name>
<evidence type="ECO:0000256" key="4">
    <source>
        <dbReference type="ARBA" id="ARBA00022729"/>
    </source>
</evidence>
<keyword evidence="4" id="KW-0732">Signal</keyword>
<dbReference type="Pfam" id="PF25198">
    <property type="entry name" value="Spore_GerAC_N"/>
    <property type="match status" value="1"/>
</dbReference>
<keyword evidence="6" id="KW-0564">Palmitate</keyword>
<evidence type="ECO:0000259" key="9">
    <source>
        <dbReference type="Pfam" id="PF25198"/>
    </source>
</evidence>
<evidence type="ECO:0000256" key="3">
    <source>
        <dbReference type="ARBA" id="ARBA00022544"/>
    </source>
</evidence>
<evidence type="ECO:0000256" key="2">
    <source>
        <dbReference type="ARBA" id="ARBA00007886"/>
    </source>
</evidence>
<reference evidence="10 11" key="1">
    <citation type="submission" date="2023-07" db="EMBL/GenBank/DDBJ databases">
        <title>Paenibacillus sp. JX-17 nov. isolated from soil.</title>
        <authorList>
            <person name="Wan Y."/>
            <person name="Liu B."/>
        </authorList>
    </citation>
    <scope>NUCLEOTIDE SEQUENCE [LARGE SCALE GENOMIC DNA]</scope>
    <source>
        <strain evidence="10 11">JX-17</strain>
    </source>
</reference>
<comment type="caution">
    <text evidence="10">The sequence shown here is derived from an EMBL/GenBank/DDBJ whole genome shotgun (WGS) entry which is preliminary data.</text>
</comment>
<evidence type="ECO:0000256" key="7">
    <source>
        <dbReference type="ARBA" id="ARBA00023288"/>
    </source>
</evidence>
<comment type="similarity">
    <text evidence="2">Belongs to the GerABKC lipoprotein family.</text>
</comment>